<protein>
    <submittedName>
        <fullName evidence="7">Translocation/assembly module TamB domain-containing protein</fullName>
    </submittedName>
</protein>
<dbReference type="InterPro" id="IPR007452">
    <property type="entry name" value="TamB_C"/>
</dbReference>
<accession>A0ABT3NY14</accession>
<dbReference type="RefSeq" id="WP_301591202.1">
    <property type="nucleotide sequence ID" value="NZ_JAPFQI010000013.1"/>
</dbReference>
<feature type="compositionally biased region" description="Low complexity" evidence="5">
    <location>
        <begin position="953"/>
        <end position="974"/>
    </location>
</feature>
<evidence type="ECO:0000256" key="4">
    <source>
        <dbReference type="ARBA" id="ARBA00023136"/>
    </source>
</evidence>
<dbReference type="PANTHER" id="PTHR36985:SF1">
    <property type="entry name" value="TRANSLOCATION AND ASSEMBLY MODULE SUBUNIT TAMB"/>
    <property type="match status" value="1"/>
</dbReference>
<keyword evidence="2" id="KW-0812">Transmembrane</keyword>
<evidence type="ECO:0000313" key="8">
    <source>
        <dbReference type="Proteomes" id="UP001526430"/>
    </source>
</evidence>
<organism evidence="7 8">
    <name type="scientific">Sabulicella glaciei</name>
    <dbReference type="NCBI Taxonomy" id="2984948"/>
    <lineage>
        <taxon>Bacteria</taxon>
        <taxon>Pseudomonadati</taxon>
        <taxon>Pseudomonadota</taxon>
        <taxon>Alphaproteobacteria</taxon>
        <taxon>Acetobacterales</taxon>
        <taxon>Acetobacteraceae</taxon>
        <taxon>Sabulicella</taxon>
    </lineage>
</organism>
<evidence type="ECO:0000256" key="5">
    <source>
        <dbReference type="SAM" id="MobiDB-lite"/>
    </source>
</evidence>
<dbReference type="PANTHER" id="PTHR36985">
    <property type="entry name" value="TRANSLOCATION AND ASSEMBLY MODULE SUBUNIT TAMB"/>
    <property type="match status" value="1"/>
</dbReference>
<gene>
    <name evidence="7" type="ORF">OF850_15595</name>
</gene>
<evidence type="ECO:0000313" key="7">
    <source>
        <dbReference type="EMBL" id="MCW8087056.1"/>
    </source>
</evidence>
<keyword evidence="4" id="KW-0472">Membrane</keyword>
<reference evidence="7 8" key="1">
    <citation type="submission" date="2022-10" db="EMBL/GenBank/DDBJ databases">
        <title>Roseococcus glaciei nov., sp. nov., isolated from glacier.</title>
        <authorList>
            <person name="Liu Q."/>
            <person name="Xin Y.-H."/>
        </authorList>
    </citation>
    <scope>NUCLEOTIDE SEQUENCE [LARGE SCALE GENOMIC DNA]</scope>
    <source>
        <strain evidence="7 8">MDT2-1-1</strain>
    </source>
</reference>
<feature type="region of interest" description="Disordered" evidence="5">
    <location>
        <begin position="950"/>
        <end position="974"/>
    </location>
</feature>
<comment type="caution">
    <text evidence="7">The sequence shown here is derived from an EMBL/GenBank/DDBJ whole genome shotgun (WGS) entry which is preliminary data.</text>
</comment>
<evidence type="ECO:0000256" key="2">
    <source>
        <dbReference type="ARBA" id="ARBA00022692"/>
    </source>
</evidence>
<keyword evidence="3" id="KW-1133">Transmembrane helix</keyword>
<evidence type="ECO:0000256" key="1">
    <source>
        <dbReference type="ARBA" id="ARBA00004167"/>
    </source>
</evidence>
<dbReference type="Pfam" id="PF04357">
    <property type="entry name" value="TamB"/>
    <property type="match status" value="1"/>
</dbReference>
<dbReference type="EMBL" id="JAPFQI010000013">
    <property type="protein sequence ID" value="MCW8087056.1"/>
    <property type="molecule type" value="Genomic_DNA"/>
</dbReference>
<feature type="domain" description="Translocation and assembly module TamB C-terminal" evidence="6">
    <location>
        <begin position="858"/>
        <end position="1212"/>
    </location>
</feature>
<proteinExistence type="predicted"/>
<evidence type="ECO:0000256" key="3">
    <source>
        <dbReference type="ARBA" id="ARBA00022989"/>
    </source>
</evidence>
<keyword evidence="8" id="KW-1185">Reference proteome</keyword>
<dbReference type="Proteomes" id="UP001526430">
    <property type="component" value="Unassembled WGS sequence"/>
</dbReference>
<sequence length="1212" mass="125572">MRRRLVLLLALPMVLLLAAWSPLRTGLPTWLAGLALPGLTIEGLNPGIRRISATRITYADSQGVWLVVEGPELNLSGRALFRGRVTATRLTAAEIRVERWPVSDPDTQPAAPSSGFALPQLPVAVEIQEIELPRIILPEASLALTGRAKLDDAGLDAALQARELEGEARADVEARFDGTQLLARIEAEDPQGRFAGAPASARLSLDGSVEGAAFTLEARYDAASASLTGTVRREAAATEVEARGPVEGAAFLPENLRPLVAGSRLDLRLRHEDAGTLTLGPSSVEAAFGTARVEGRALPELDLAVSVALAGSDRFAGLVPEGIAFTGLAADARVSGPTSRPLVEGTAVPQGLATGVEAADTLLGPTPRLAFRVTPDLAGTRVELTGAALTALVEGDLGETLDARGEARVSAIPGGVEGEALLRFTARGPRTDPALSLNLDAPRLAVAGVTARDLAISAEIANPLSTPSGTVQGGGVVLDLPLRLDIAARPENGAARLERGRVEFGPAVLEASGLLDPAAPRGVGNARLSVPDLRPFSALAGQELAGRVNATAEGDSAGQWRLVLEAPALTLAGQSGNARLALDGRADRAEVSFEARGPAIRITLGGTTRLALPLEAEVRRFTLAAAGESLNLVAPLRLRYDGQDAVLENIALATGQGGRLTGNLAVRGEQQNLSGQLRFTGLPLGLARAALPDTPLRGTLAGEMSVSGTVAVPVADLTLRGTGLGVNTPELRGLPPATLTAEARLRGTSVEGRATLAAGAATRLEARFSLPEGERISATVTGEADVGVLSQPFLAGGADRVRGRVSLRAQAEGPLASPNLSGGVDFLGLSYANPDTGLRINNLRGRAVFQDDRLVFQNVTGSTPGGGTVALAGSVAPLEATIPVDLRVTARGAAFASPDYGRVTFNADLSLTGAVQGGARLGGRLLITGGELRVPDRLPRAVTVLVPFRETGRTPPGRAAQRPPPARRTAAAQQPEPAFNLTLDITVEAPERLFLRGRGLETELVGRLQVLGTLAAPEIRGELRGRRGTFAVLGRTLTVTRAILRFNQGGLLPTLDVLATVRTANYTVGVGFTGPANEPQVVLESQPPLPQDEILARLLFDRGTSRLSPFEIIRISEALAQLTGVELPGGGTEGALAGIRRFLGLDQLGVGGPGGGAQAGRYLLPGVYLGLRQGIDGQTGVGIEAEVTERLKVEGSTGTAGGRVGATYQFEW</sequence>
<comment type="subcellular location">
    <subcellularLocation>
        <location evidence="1">Membrane</location>
        <topology evidence="1">Single-pass membrane protein</topology>
    </subcellularLocation>
</comment>
<name>A0ABT3NY14_9PROT</name>
<evidence type="ECO:0000259" key="6">
    <source>
        <dbReference type="Pfam" id="PF04357"/>
    </source>
</evidence>